<protein>
    <submittedName>
        <fullName evidence="6">ATP-grasp domain-containing protein</fullName>
    </submittedName>
</protein>
<dbReference type="InterPro" id="IPR040570">
    <property type="entry name" value="LAL_C2"/>
</dbReference>
<feature type="domain" description="ATP-grasp" evidence="5">
    <location>
        <begin position="116"/>
        <end position="306"/>
    </location>
</feature>
<gene>
    <name evidence="6" type="ORF">AB5J49_39375</name>
</gene>
<dbReference type="GO" id="GO:0046872">
    <property type="term" value="F:metal ion binding"/>
    <property type="evidence" value="ECO:0007669"/>
    <property type="project" value="InterPro"/>
</dbReference>
<dbReference type="InterPro" id="IPR052032">
    <property type="entry name" value="ATP-dep_AA_Ligase"/>
</dbReference>
<reference evidence="6" key="1">
    <citation type="submission" date="2024-07" db="EMBL/GenBank/DDBJ databases">
        <authorList>
            <person name="Yu S.T."/>
        </authorList>
    </citation>
    <scope>NUCLEOTIDE SEQUENCE</scope>
    <source>
        <strain evidence="6">R28</strain>
    </source>
</reference>
<evidence type="ECO:0000313" key="6">
    <source>
        <dbReference type="EMBL" id="XDQ38940.1"/>
    </source>
</evidence>
<proteinExistence type="predicted"/>
<accession>A0AB39Q6P2</accession>
<evidence type="ECO:0000256" key="4">
    <source>
        <dbReference type="PROSITE-ProRule" id="PRU00409"/>
    </source>
</evidence>
<dbReference type="PANTHER" id="PTHR43585:SF2">
    <property type="entry name" value="ATP-GRASP ENZYME FSQD"/>
    <property type="match status" value="1"/>
</dbReference>
<dbReference type="PANTHER" id="PTHR43585">
    <property type="entry name" value="FUMIPYRROLE BIOSYNTHESIS PROTEIN C"/>
    <property type="match status" value="1"/>
</dbReference>
<keyword evidence="2 4" id="KW-0547">Nucleotide-binding</keyword>
<evidence type="ECO:0000256" key="1">
    <source>
        <dbReference type="ARBA" id="ARBA00022598"/>
    </source>
</evidence>
<sequence>MTQQTTTVLHIGWMLRAVDALHRADLNVTCVLQPGDLETARSAFPEMRTVVVPDQSSVEGILAGLARNSLRVQEFDAVCSGLELCLTAAAVLSDLGGLTRGAALRAVAMRDKEVQKSLVRAAGVVTADCTSATGPDDAPQDSARFPVVVKPLSGSGALDTFRLDRPEELRDFLATSAAKGPWLVEEFIPGTEFQVDGVVRGGEITFLSLARYLENIIDIHEGGLVGCTALQPHRHPELYEKATDVARNALKALDHADGVFHIEVFDRSGEIVFGECGGRVGGGRTDEVVERTFGVNLHDEWVRGVLGRPSAVSAARTPASGAVHGDLHLHAPAGAVREAPTFDEVLARPGVEYAEVRIAPGGTMPDVTAASYLRAGVVVVSGADDAEVESRSKELAAWFADRVVLEPAGAADGR</sequence>
<dbReference type="Gene3D" id="3.30.470.20">
    <property type="entry name" value="ATP-grasp fold, B domain"/>
    <property type="match status" value="1"/>
</dbReference>
<dbReference type="Pfam" id="PF13535">
    <property type="entry name" value="ATP-grasp_4"/>
    <property type="match status" value="1"/>
</dbReference>
<dbReference type="SUPFAM" id="SSF56059">
    <property type="entry name" value="Glutathione synthetase ATP-binding domain-like"/>
    <property type="match status" value="1"/>
</dbReference>
<dbReference type="Pfam" id="PF18603">
    <property type="entry name" value="LAL_C2"/>
    <property type="match status" value="1"/>
</dbReference>
<dbReference type="EMBL" id="CP163439">
    <property type="protein sequence ID" value="XDQ38940.1"/>
    <property type="molecule type" value="Genomic_DNA"/>
</dbReference>
<dbReference type="GO" id="GO:0005524">
    <property type="term" value="F:ATP binding"/>
    <property type="evidence" value="ECO:0007669"/>
    <property type="project" value="UniProtKB-UniRule"/>
</dbReference>
<keyword evidence="3 4" id="KW-0067">ATP-binding</keyword>
<dbReference type="PROSITE" id="PS50975">
    <property type="entry name" value="ATP_GRASP"/>
    <property type="match status" value="1"/>
</dbReference>
<dbReference type="GO" id="GO:0016874">
    <property type="term" value="F:ligase activity"/>
    <property type="evidence" value="ECO:0007669"/>
    <property type="project" value="UniProtKB-KW"/>
</dbReference>
<keyword evidence="1" id="KW-0436">Ligase</keyword>
<dbReference type="AlphaFoldDB" id="A0AB39Q6P2"/>
<evidence type="ECO:0000256" key="3">
    <source>
        <dbReference type="ARBA" id="ARBA00022840"/>
    </source>
</evidence>
<dbReference type="RefSeq" id="WP_369173676.1">
    <property type="nucleotide sequence ID" value="NZ_CP163439.1"/>
</dbReference>
<name>A0AB39Q6P2_9ACTN</name>
<organism evidence="6">
    <name type="scientific">Streptomyces sp. R28</name>
    <dbReference type="NCBI Taxonomy" id="3238628"/>
    <lineage>
        <taxon>Bacteria</taxon>
        <taxon>Bacillati</taxon>
        <taxon>Actinomycetota</taxon>
        <taxon>Actinomycetes</taxon>
        <taxon>Kitasatosporales</taxon>
        <taxon>Streptomycetaceae</taxon>
        <taxon>Streptomyces</taxon>
    </lineage>
</organism>
<evidence type="ECO:0000259" key="5">
    <source>
        <dbReference type="PROSITE" id="PS50975"/>
    </source>
</evidence>
<evidence type="ECO:0000256" key="2">
    <source>
        <dbReference type="ARBA" id="ARBA00022741"/>
    </source>
</evidence>
<dbReference type="InterPro" id="IPR011761">
    <property type="entry name" value="ATP-grasp"/>
</dbReference>